<accession>A0A1X7N7X7</accession>
<dbReference type="Proteomes" id="UP000193083">
    <property type="component" value="Unassembled WGS sequence"/>
</dbReference>
<keyword evidence="2" id="KW-1185">Reference proteome</keyword>
<sequence length="48" mass="5439">MLGPGAKDHWQPPMVGQFVLAYGVEWEGWFDAEITSIEPNGLYVMRSQ</sequence>
<proteinExistence type="predicted"/>
<protein>
    <submittedName>
        <fullName evidence="1">Uncharacterized protein</fullName>
    </submittedName>
</protein>
<reference evidence="1 2" key="1">
    <citation type="submission" date="2017-04" db="EMBL/GenBank/DDBJ databases">
        <authorList>
            <person name="Afonso C.L."/>
            <person name="Miller P.J."/>
            <person name="Scott M.A."/>
            <person name="Spackman E."/>
            <person name="Goraichik I."/>
            <person name="Dimitrov K.M."/>
            <person name="Suarez D.L."/>
            <person name="Swayne D.E."/>
        </authorList>
    </citation>
    <scope>NUCLEOTIDE SEQUENCE [LARGE SCALE GENOMIC DNA]</scope>
    <source>
        <strain evidence="1 2">B5P</strain>
    </source>
</reference>
<dbReference type="EMBL" id="FXBL01000004">
    <property type="protein sequence ID" value="SMH32942.1"/>
    <property type="molecule type" value="Genomic_DNA"/>
</dbReference>
<evidence type="ECO:0000313" key="2">
    <source>
        <dbReference type="Proteomes" id="UP000193083"/>
    </source>
</evidence>
<name>A0A1X7N7X7_9HYPH</name>
<organism evidence="1 2">
    <name type="scientific">Mesorhizobium australicum</name>
    <dbReference type="NCBI Taxonomy" id="536018"/>
    <lineage>
        <taxon>Bacteria</taxon>
        <taxon>Pseudomonadati</taxon>
        <taxon>Pseudomonadota</taxon>
        <taxon>Alphaproteobacteria</taxon>
        <taxon>Hyphomicrobiales</taxon>
        <taxon>Phyllobacteriaceae</taxon>
        <taxon>Mesorhizobium</taxon>
    </lineage>
</organism>
<gene>
    <name evidence="1" type="ORF">SAMN02982922_1360</name>
</gene>
<evidence type="ECO:0000313" key="1">
    <source>
        <dbReference type="EMBL" id="SMH32942.1"/>
    </source>
</evidence>
<dbReference type="AlphaFoldDB" id="A0A1X7N7X7"/>